<accession>A0ABY4RNM5</accession>
<name>A0ABY4RNM5_9BACL</name>
<feature type="domain" description="DHFR" evidence="9">
    <location>
        <begin position="2"/>
        <end position="163"/>
    </location>
</feature>
<dbReference type="PANTHER" id="PTHR48069:SF3">
    <property type="entry name" value="DIHYDROFOLATE REDUCTASE"/>
    <property type="match status" value="1"/>
</dbReference>
<proteinExistence type="inferred from homology"/>
<reference evidence="10" key="2">
    <citation type="journal article" date="2021" name="J Anim Sci Technol">
        <title>Complete genome sequence of Paenibacillus konkukensis sp. nov. SK3146 as a potential probiotic strain.</title>
        <authorList>
            <person name="Jung H.I."/>
            <person name="Park S."/>
            <person name="Niu K.M."/>
            <person name="Lee S.W."/>
            <person name="Kothari D."/>
            <person name="Yi K.J."/>
            <person name="Kim S.K."/>
        </authorList>
    </citation>
    <scope>NUCLEOTIDE SEQUENCE</scope>
    <source>
        <strain evidence="10">SK3146</strain>
    </source>
</reference>
<keyword evidence="6 7" id="KW-0560">Oxidoreductase</keyword>
<evidence type="ECO:0000256" key="2">
    <source>
        <dbReference type="ARBA" id="ARBA00009539"/>
    </source>
</evidence>
<dbReference type="CDD" id="cd00209">
    <property type="entry name" value="DHFR"/>
    <property type="match status" value="1"/>
</dbReference>
<dbReference type="PROSITE" id="PS51330">
    <property type="entry name" value="DHFR_2"/>
    <property type="match status" value="1"/>
</dbReference>
<dbReference type="PANTHER" id="PTHR48069">
    <property type="entry name" value="DIHYDROFOLATE REDUCTASE"/>
    <property type="match status" value="1"/>
</dbReference>
<dbReference type="InterPro" id="IPR024072">
    <property type="entry name" value="DHFR-like_dom_sf"/>
</dbReference>
<comment type="pathway">
    <text evidence="1 7">Cofactor biosynthesis; tetrahydrofolate biosynthesis; 5,6,7,8-tetrahydrofolate from 7,8-dihydrofolate: step 1/1.</text>
</comment>
<gene>
    <name evidence="10" type="primary">dfrA</name>
    <name evidence="10" type="ORF">SK3146_02960</name>
</gene>
<evidence type="ECO:0000313" key="11">
    <source>
        <dbReference type="Proteomes" id="UP001057134"/>
    </source>
</evidence>
<dbReference type="InterPro" id="IPR001796">
    <property type="entry name" value="DHFR_dom"/>
</dbReference>
<comment type="similarity">
    <text evidence="2 7 8">Belongs to the dihydrofolate reductase family.</text>
</comment>
<evidence type="ECO:0000313" key="10">
    <source>
        <dbReference type="EMBL" id="UQZ83753.1"/>
    </source>
</evidence>
<dbReference type="EMBL" id="CP027059">
    <property type="protein sequence ID" value="UQZ83753.1"/>
    <property type="molecule type" value="Genomic_DNA"/>
</dbReference>
<comment type="catalytic activity">
    <reaction evidence="7">
        <text>(6S)-5,6,7,8-tetrahydrofolate + NADP(+) = 7,8-dihydrofolate + NADPH + H(+)</text>
        <dbReference type="Rhea" id="RHEA:15009"/>
        <dbReference type="ChEBI" id="CHEBI:15378"/>
        <dbReference type="ChEBI" id="CHEBI:57451"/>
        <dbReference type="ChEBI" id="CHEBI:57453"/>
        <dbReference type="ChEBI" id="CHEBI:57783"/>
        <dbReference type="ChEBI" id="CHEBI:58349"/>
        <dbReference type="EC" id="1.5.1.3"/>
    </reaction>
</comment>
<keyword evidence="4 7" id="KW-0554">One-carbon metabolism</keyword>
<evidence type="ECO:0000256" key="8">
    <source>
        <dbReference type="RuleBase" id="RU004474"/>
    </source>
</evidence>
<evidence type="ECO:0000259" key="9">
    <source>
        <dbReference type="PROSITE" id="PS51330"/>
    </source>
</evidence>
<protein>
    <recommendedName>
        <fullName evidence="3 7">Dihydrofolate reductase</fullName>
        <ecNumber evidence="3 7">1.5.1.3</ecNumber>
    </recommendedName>
</protein>
<evidence type="ECO:0000256" key="6">
    <source>
        <dbReference type="ARBA" id="ARBA00023002"/>
    </source>
</evidence>
<evidence type="ECO:0000256" key="7">
    <source>
        <dbReference type="PIRNR" id="PIRNR000194"/>
    </source>
</evidence>
<dbReference type="Gene3D" id="3.40.430.10">
    <property type="entry name" value="Dihydrofolate Reductase, subunit A"/>
    <property type="match status" value="1"/>
</dbReference>
<dbReference type="EC" id="1.5.1.3" evidence="3 7"/>
<sequence length="165" mass="18871">MIISFILAMDEERGIGVDNQLPWHLPADLAFFKKVTSGHTILMGRKTYESIGRPLPKRRNVIMTRDPKFAAEGCEVVHSVEEALQVCGGREAEGELFVIGGADIFRSWMPVADKMYVTHIAHRFAADTFFGDIDMAEWTVVSREKGPKDEKNPYDYEFVVYERRR</sequence>
<evidence type="ECO:0000256" key="5">
    <source>
        <dbReference type="ARBA" id="ARBA00022857"/>
    </source>
</evidence>
<evidence type="ECO:0000256" key="1">
    <source>
        <dbReference type="ARBA" id="ARBA00004903"/>
    </source>
</evidence>
<dbReference type="Pfam" id="PF00186">
    <property type="entry name" value="DHFR_1"/>
    <property type="match status" value="1"/>
</dbReference>
<dbReference type="InterPro" id="IPR012259">
    <property type="entry name" value="DHFR"/>
</dbReference>
<organism evidence="10 11">
    <name type="scientific">Paenibacillus konkukensis</name>
    <dbReference type="NCBI Taxonomy" id="2020716"/>
    <lineage>
        <taxon>Bacteria</taxon>
        <taxon>Bacillati</taxon>
        <taxon>Bacillota</taxon>
        <taxon>Bacilli</taxon>
        <taxon>Bacillales</taxon>
        <taxon>Paenibacillaceae</taxon>
        <taxon>Paenibacillus</taxon>
    </lineage>
</organism>
<dbReference type="PIRSF" id="PIRSF000194">
    <property type="entry name" value="DHFR"/>
    <property type="match status" value="1"/>
</dbReference>
<evidence type="ECO:0000256" key="3">
    <source>
        <dbReference type="ARBA" id="ARBA00012856"/>
    </source>
</evidence>
<evidence type="ECO:0000256" key="4">
    <source>
        <dbReference type="ARBA" id="ARBA00022563"/>
    </source>
</evidence>
<dbReference type="InterPro" id="IPR017925">
    <property type="entry name" value="DHFR_CS"/>
</dbReference>
<dbReference type="PROSITE" id="PS00075">
    <property type="entry name" value="DHFR_1"/>
    <property type="match status" value="1"/>
</dbReference>
<keyword evidence="5 7" id="KW-0521">NADP</keyword>
<comment type="function">
    <text evidence="7">Key enzyme in folate metabolism. Catalyzes an essential reaction for de novo glycine and purine synthesis, and for DNA precursor synthesis.</text>
</comment>
<reference evidence="10" key="1">
    <citation type="submission" date="2018-02" db="EMBL/GenBank/DDBJ databases">
        <authorList>
            <person name="Kim S.-K."/>
            <person name="Jung H.-I."/>
            <person name="Lee S.-W."/>
        </authorList>
    </citation>
    <scope>NUCLEOTIDE SEQUENCE</scope>
    <source>
        <strain evidence="10">SK3146</strain>
    </source>
</reference>
<keyword evidence="11" id="KW-1185">Reference proteome</keyword>
<dbReference type="SUPFAM" id="SSF53597">
    <property type="entry name" value="Dihydrofolate reductase-like"/>
    <property type="match status" value="1"/>
</dbReference>
<dbReference type="GO" id="GO:0004146">
    <property type="term" value="F:dihydrofolate reductase activity"/>
    <property type="evidence" value="ECO:0007669"/>
    <property type="project" value="UniProtKB-EC"/>
</dbReference>
<dbReference type="Proteomes" id="UP001057134">
    <property type="component" value="Chromosome"/>
</dbReference>
<dbReference type="PRINTS" id="PR00070">
    <property type="entry name" value="DHFR"/>
</dbReference>